<dbReference type="OrthoDB" id="2080934at2"/>
<evidence type="ECO:0000313" key="2">
    <source>
        <dbReference type="EMBL" id="KRK75914.1"/>
    </source>
</evidence>
<proteinExistence type="predicted"/>
<dbReference type="STRING" id="1423773.FD30_GL001728"/>
<dbReference type="EMBL" id="AZDT01000028">
    <property type="protein sequence ID" value="KRK75914.1"/>
    <property type="molecule type" value="Genomic_DNA"/>
</dbReference>
<feature type="domain" description="BPL/LPL catalytic" evidence="1">
    <location>
        <begin position="39"/>
        <end position="222"/>
    </location>
</feature>
<dbReference type="CDD" id="cd16443">
    <property type="entry name" value="LplA"/>
    <property type="match status" value="1"/>
</dbReference>
<dbReference type="AlphaFoldDB" id="A0A0R1K7H9"/>
<comment type="caution">
    <text evidence="2">The sequence shown here is derived from an EMBL/GenBank/DDBJ whole genome shotgun (WGS) entry which is preliminary data.</text>
</comment>
<dbReference type="PANTHER" id="PTHR43679:SF2">
    <property type="entry name" value="OCTANOYL-[GCVH]:PROTEIN N-OCTANOYLTRANSFERASE"/>
    <property type="match status" value="1"/>
</dbReference>
<dbReference type="Gene3D" id="3.30.930.10">
    <property type="entry name" value="Bira Bifunctional Protein, Domain 2"/>
    <property type="match status" value="1"/>
</dbReference>
<evidence type="ECO:0000313" key="3">
    <source>
        <dbReference type="Proteomes" id="UP000051162"/>
    </source>
</evidence>
<dbReference type="RefSeq" id="WP_056944199.1">
    <property type="nucleotide sequence ID" value="NZ_AZDT01000028.1"/>
</dbReference>
<dbReference type="Pfam" id="PF21948">
    <property type="entry name" value="LplA-B_cat"/>
    <property type="match status" value="1"/>
</dbReference>
<keyword evidence="3" id="KW-1185">Reference proteome</keyword>
<name>A0A0R1K7H9_9LACO</name>
<dbReference type="SUPFAM" id="SSF55681">
    <property type="entry name" value="Class II aaRS and biotin synthetases"/>
    <property type="match status" value="1"/>
</dbReference>
<gene>
    <name evidence="2" type="ORF">FD30_GL001728</name>
</gene>
<accession>A0A0R1K7H9</accession>
<evidence type="ECO:0000259" key="1">
    <source>
        <dbReference type="PROSITE" id="PS51733"/>
    </source>
</evidence>
<dbReference type="GeneID" id="84783499"/>
<dbReference type="GO" id="GO:0140096">
    <property type="term" value="F:catalytic activity, acting on a protein"/>
    <property type="evidence" value="ECO:0007669"/>
    <property type="project" value="UniProtKB-ARBA"/>
</dbReference>
<dbReference type="GO" id="GO:0009249">
    <property type="term" value="P:protein lipoylation"/>
    <property type="evidence" value="ECO:0007669"/>
    <property type="project" value="UniProtKB-ARBA"/>
</dbReference>
<reference evidence="2 3" key="1">
    <citation type="journal article" date="2015" name="Genome Announc.">
        <title>Expanding the biotechnology potential of lactobacilli through comparative genomics of 213 strains and associated genera.</title>
        <authorList>
            <person name="Sun Z."/>
            <person name="Harris H.M."/>
            <person name="McCann A."/>
            <person name="Guo C."/>
            <person name="Argimon S."/>
            <person name="Zhang W."/>
            <person name="Yang X."/>
            <person name="Jeffery I.B."/>
            <person name="Cooney J.C."/>
            <person name="Kagawa T.F."/>
            <person name="Liu W."/>
            <person name="Song Y."/>
            <person name="Salvetti E."/>
            <person name="Wrobel A."/>
            <person name="Rasinkangas P."/>
            <person name="Parkhill J."/>
            <person name="Rea M.C."/>
            <person name="O'Sullivan O."/>
            <person name="Ritari J."/>
            <person name="Douillard F.P."/>
            <person name="Paul Ross R."/>
            <person name="Yang R."/>
            <person name="Briner A.E."/>
            <person name="Felis G.E."/>
            <person name="de Vos W.M."/>
            <person name="Barrangou R."/>
            <person name="Klaenhammer T.R."/>
            <person name="Caufield P.W."/>
            <person name="Cui Y."/>
            <person name="Zhang H."/>
            <person name="O'Toole P.W."/>
        </authorList>
    </citation>
    <scope>NUCLEOTIDE SEQUENCE [LARGE SCALE GENOMIC DNA]</scope>
    <source>
        <strain evidence="2 3">DSM 19117</strain>
    </source>
</reference>
<protein>
    <submittedName>
        <fullName evidence="2">Lipoate-protein ligase A</fullName>
    </submittedName>
</protein>
<dbReference type="PROSITE" id="PS51733">
    <property type="entry name" value="BPL_LPL_CATALYTIC"/>
    <property type="match status" value="1"/>
</dbReference>
<dbReference type="InterPro" id="IPR004143">
    <property type="entry name" value="BPL_LPL_catalytic"/>
</dbReference>
<dbReference type="PANTHER" id="PTHR43679">
    <property type="entry name" value="OCTANOYLTRANSFERASE LIPM-RELATED"/>
    <property type="match status" value="1"/>
</dbReference>
<dbReference type="Proteomes" id="UP000051162">
    <property type="component" value="Unassembled WGS sequence"/>
</dbReference>
<dbReference type="GO" id="GO:0016740">
    <property type="term" value="F:transferase activity"/>
    <property type="evidence" value="ECO:0007669"/>
    <property type="project" value="UniProtKB-ARBA"/>
</dbReference>
<dbReference type="InterPro" id="IPR045864">
    <property type="entry name" value="aa-tRNA-synth_II/BPL/LPL"/>
</dbReference>
<sequence length="277" mass="30518">MLPFALPTTTIQTLTTSIPADQKNLAFGYTNALLDLMAQQSHPILHFWDMQPTVILGLKDKRLPDLAAAVRQVQGHGYDWVLRNSGGLAVVADPGILNVSLFSPLTTPPISVDNAYEQMMALVRAAWPELTIAHFEVTHSYCPGDYDLSVNGQKIAGISQRRSPHALVTMLYLGVNGDQAARGSLIRDFYQAGLAQQPNQWGFPDVDPATMTTTSQLLGQDLSLADARQRFLNACQDAGLTVTHQELAARLTQPDFTERLDHATAQMRRRQPRLTTE</sequence>
<organism evidence="2 3">
    <name type="scientific">Levilactobacillus namurensis DSM 19117</name>
    <dbReference type="NCBI Taxonomy" id="1423773"/>
    <lineage>
        <taxon>Bacteria</taxon>
        <taxon>Bacillati</taxon>
        <taxon>Bacillota</taxon>
        <taxon>Bacilli</taxon>
        <taxon>Lactobacillales</taxon>
        <taxon>Lactobacillaceae</taxon>
        <taxon>Levilactobacillus</taxon>
    </lineage>
</organism>
<dbReference type="PATRIC" id="fig|1423773.3.peg.1773"/>
<dbReference type="GO" id="GO:0016874">
    <property type="term" value="F:ligase activity"/>
    <property type="evidence" value="ECO:0007669"/>
    <property type="project" value="UniProtKB-KW"/>
</dbReference>
<keyword evidence="2" id="KW-0436">Ligase</keyword>
<dbReference type="InterPro" id="IPR050664">
    <property type="entry name" value="Octanoyltrans_LipM/LipL"/>
</dbReference>